<dbReference type="EMBL" id="JACCKB010000017">
    <property type="protein sequence ID" value="NYZ66718.1"/>
    <property type="molecule type" value="Genomic_DNA"/>
</dbReference>
<dbReference type="SUPFAM" id="SSF75620">
    <property type="entry name" value="Release factor"/>
    <property type="match status" value="1"/>
</dbReference>
<accession>A0A853I7U1</accession>
<proteinExistence type="predicted"/>
<keyword evidence="2" id="KW-1185">Reference proteome</keyword>
<reference evidence="1 2" key="1">
    <citation type="submission" date="2020-07" db="EMBL/GenBank/DDBJ databases">
        <title>Endozoicomonas sp. nov., isolated from sediment.</title>
        <authorList>
            <person name="Gu T."/>
        </authorList>
    </citation>
    <scope>NUCLEOTIDE SEQUENCE [LARGE SCALE GENOMIC DNA]</scope>
    <source>
        <strain evidence="1 2">SM1973</strain>
    </source>
</reference>
<dbReference type="InterPro" id="IPR045853">
    <property type="entry name" value="Pep_chain_release_fac_I_sf"/>
</dbReference>
<gene>
    <name evidence="1" type="ORF">H0A36_11920</name>
</gene>
<comment type="caution">
    <text evidence="1">The sequence shown here is derived from an EMBL/GenBank/DDBJ whole genome shotgun (WGS) entry which is preliminary data.</text>
</comment>
<name>A0A853I7U1_9GAMM</name>
<protein>
    <recommendedName>
        <fullName evidence="3">Peptide chain release factor 2</fullName>
    </recommendedName>
</protein>
<sequence>MEEDRVTLLKLDINDLPNLEKKDIEVDIIPGEWGMAGVVVKRCAVKITHIPTGLFCRCDKHRAQKLNFSQAAIELNKLVGERLSK</sequence>
<organism evidence="1 2">
    <name type="scientific">Spartinivicinus marinus</name>
    <dbReference type="NCBI Taxonomy" id="2994442"/>
    <lineage>
        <taxon>Bacteria</taxon>
        <taxon>Pseudomonadati</taxon>
        <taxon>Pseudomonadota</taxon>
        <taxon>Gammaproteobacteria</taxon>
        <taxon>Oceanospirillales</taxon>
        <taxon>Zooshikellaceae</taxon>
        <taxon>Spartinivicinus</taxon>
    </lineage>
</organism>
<evidence type="ECO:0000313" key="1">
    <source>
        <dbReference type="EMBL" id="NYZ66718.1"/>
    </source>
</evidence>
<dbReference type="RefSeq" id="WP_180568747.1">
    <property type="nucleotide sequence ID" value="NZ_JACCKB010000017.1"/>
</dbReference>
<dbReference type="Proteomes" id="UP000569732">
    <property type="component" value="Unassembled WGS sequence"/>
</dbReference>
<evidence type="ECO:0000313" key="2">
    <source>
        <dbReference type="Proteomes" id="UP000569732"/>
    </source>
</evidence>
<dbReference type="Gene3D" id="3.30.160.20">
    <property type="match status" value="1"/>
</dbReference>
<dbReference type="AlphaFoldDB" id="A0A853I7U1"/>
<evidence type="ECO:0008006" key="3">
    <source>
        <dbReference type="Google" id="ProtNLM"/>
    </source>
</evidence>